<dbReference type="InterPro" id="IPR001034">
    <property type="entry name" value="DeoR_HTH"/>
</dbReference>
<evidence type="ECO:0000256" key="2">
    <source>
        <dbReference type="ARBA" id="ARBA00023163"/>
    </source>
</evidence>
<proteinExistence type="predicted"/>
<keyword evidence="5" id="KW-1185">Reference proteome</keyword>
<evidence type="ECO:0000256" key="1">
    <source>
        <dbReference type="ARBA" id="ARBA00023015"/>
    </source>
</evidence>
<protein>
    <recommendedName>
        <fullName evidence="3">HTH deoR-type domain-containing protein</fullName>
    </recommendedName>
</protein>
<sequence length="54" mass="6234">MKEKSIRLSELRQIFSITEETVRRGLEKLEKRKKLIRSQDGPVSINTSSVSAFL</sequence>
<dbReference type="EMBL" id="BMLW01000002">
    <property type="protein sequence ID" value="GGP08288.1"/>
    <property type="molecule type" value="Genomic_DNA"/>
</dbReference>
<keyword evidence="2" id="KW-0804">Transcription</keyword>
<dbReference type="Pfam" id="PF08220">
    <property type="entry name" value="HTH_DeoR"/>
    <property type="match status" value="1"/>
</dbReference>
<evidence type="ECO:0000313" key="5">
    <source>
        <dbReference type="Proteomes" id="UP000641206"/>
    </source>
</evidence>
<name>A0ABQ2NTK5_9BACI</name>
<dbReference type="Proteomes" id="UP000641206">
    <property type="component" value="Unassembled WGS sequence"/>
</dbReference>
<evidence type="ECO:0000313" key="4">
    <source>
        <dbReference type="EMBL" id="GGP08288.1"/>
    </source>
</evidence>
<dbReference type="PROSITE" id="PS51000">
    <property type="entry name" value="HTH_DEOR_2"/>
    <property type="match status" value="1"/>
</dbReference>
<dbReference type="InterPro" id="IPR036390">
    <property type="entry name" value="WH_DNA-bd_sf"/>
</dbReference>
<comment type="caution">
    <text evidence="4">The sequence shown here is derived from an EMBL/GenBank/DDBJ whole genome shotgun (WGS) entry which is preliminary data.</text>
</comment>
<gene>
    <name evidence="4" type="ORF">GCM10011346_07730</name>
</gene>
<feature type="domain" description="HTH deoR-type" evidence="3">
    <location>
        <begin position="1"/>
        <end position="44"/>
    </location>
</feature>
<organism evidence="4 5">
    <name type="scientific">Oceanobacillus neutriphilus</name>
    <dbReference type="NCBI Taxonomy" id="531815"/>
    <lineage>
        <taxon>Bacteria</taxon>
        <taxon>Bacillati</taxon>
        <taxon>Bacillota</taxon>
        <taxon>Bacilli</taxon>
        <taxon>Bacillales</taxon>
        <taxon>Bacillaceae</taxon>
        <taxon>Oceanobacillus</taxon>
    </lineage>
</organism>
<dbReference type="SUPFAM" id="SSF46785">
    <property type="entry name" value="Winged helix' DNA-binding domain"/>
    <property type="match status" value="1"/>
</dbReference>
<keyword evidence="1" id="KW-0805">Transcription regulation</keyword>
<evidence type="ECO:0000259" key="3">
    <source>
        <dbReference type="PROSITE" id="PS51000"/>
    </source>
</evidence>
<reference evidence="5" key="1">
    <citation type="journal article" date="2019" name="Int. J. Syst. Evol. Microbiol.">
        <title>The Global Catalogue of Microorganisms (GCM) 10K type strain sequencing project: providing services to taxonomists for standard genome sequencing and annotation.</title>
        <authorList>
            <consortium name="The Broad Institute Genomics Platform"/>
            <consortium name="The Broad Institute Genome Sequencing Center for Infectious Disease"/>
            <person name="Wu L."/>
            <person name="Ma J."/>
        </authorList>
    </citation>
    <scope>NUCLEOTIDE SEQUENCE [LARGE SCALE GENOMIC DNA]</scope>
    <source>
        <strain evidence="5">CGMCC 1.7693</strain>
    </source>
</reference>
<accession>A0ABQ2NTK5</accession>